<organism evidence="2 3">
    <name type="scientific">Saccharolobus islandicus (strain L.D.8.5 / Lassen #2)</name>
    <name type="common">Sulfolobus islandicus</name>
    <dbReference type="NCBI Taxonomy" id="425944"/>
    <lineage>
        <taxon>Archaea</taxon>
        <taxon>Thermoproteota</taxon>
        <taxon>Thermoprotei</taxon>
        <taxon>Sulfolobales</taxon>
        <taxon>Sulfolobaceae</taxon>
        <taxon>Saccharolobus</taxon>
    </lineage>
</organism>
<evidence type="ECO:0000313" key="3">
    <source>
        <dbReference type="Proteomes" id="UP000001404"/>
    </source>
</evidence>
<keyword evidence="1" id="KW-1133">Transmembrane helix</keyword>
<evidence type="ECO:0008006" key="4">
    <source>
        <dbReference type="Google" id="ProtNLM"/>
    </source>
</evidence>
<accession>D2PJ40</accession>
<keyword evidence="1" id="KW-0812">Transmembrane</keyword>
<feature type="transmembrane region" description="Helical" evidence="1">
    <location>
        <begin position="425"/>
        <end position="446"/>
    </location>
</feature>
<reference evidence="3" key="1">
    <citation type="journal article" date="2009" name="Proc. Natl. Acad. Sci. U.S.A.">
        <title>Biogeography of the Sulfolobus islandicus pan-genome.</title>
        <authorList>
            <person name="Reno M.L."/>
            <person name="Held N.L."/>
            <person name="Fields C.J."/>
            <person name="Burke P.V."/>
            <person name="Whitaker R.J."/>
        </authorList>
    </citation>
    <scope>NUCLEOTIDE SEQUENCE [LARGE SCALE GENOMIC DNA]</scope>
    <source>
        <strain evidence="3">L.D.8.5 / Lassen #2</strain>
    </source>
</reference>
<dbReference type="HOGENOM" id="CLU_494895_0_0_2"/>
<dbReference type="Proteomes" id="UP000001404">
    <property type="component" value="Chromosome"/>
</dbReference>
<keyword evidence="1" id="KW-0472">Membrane</keyword>
<dbReference type="RefSeq" id="WP_012952712.1">
    <property type="nucleotide sequence ID" value="NC_013769.1"/>
</dbReference>
<dbReference type="EMBL" id="CP001731">
    <property type="protein sequence ID" value="ADB86793.1"/>
    <property type="molecule type" value="Genomic_DNA"/>
</dbReference>
<sequence length="550" mass="61503">MRKDALLSLSMLLIILSLAVITVYQQPVAVKEIHLPNVVVRQINQILSTYYQYVINNISVENFTLALQMISKAPGQYSELNSNLSALVFYLQSLLNSTSLSLKEYYLLKTNESLSQLKNLVGFYSLNVTLTPIYSLLNKIYLGILQQENNLIKTEIELSVTNSTFPGGSITITGKLLAYNGTPLPFYTVYITLLNKQYSIITNGAGSFELNLTLPQVYVREIEVTAYFLPTNVYAGSSTTAKVFLNYYQPEIQASLNQTRGFEGENLTLNFELKTISTNNTIVISILNYSYMIRDVEPNVTYSTIVTLPNISGPQIITVTSLPQGDIAPASVKLTVNVTYFPANITLESSDFVIAGLPTDIHGFTTPKFNGEVLVTVGDNKYYTHVVDGQFSLSVVIPPTLNLGNTPISVSALPPYSGTTVKSVFVINILDFVPLGVVGYLAYYALSSRTVEVKREEEKKEGVGERKKFIFTDPIALAYYQALTTIEKITNEEMRDYYTVREYLNLVRGKIDENKYNAFSRLTFLFELRVYGNYTLDLAEVNELLKVIMS</sequence>
<dbReference type="KEGG" id="sii:LD85_1113"/>
<dbReference type="AlphaFoldDB" id="D2PJ40"/>
<evidence type="ECO:0000256" key="1">
    <source>
        <dbReference type="SAM" id="Phobius"/>
    </source>
</evidence>
<evidence type="ECO:0000313" key="2">
    <source>
        <dbReference type="EMBL" id="ADB86793.1"/>
    </source>
</evidence>
<gene>
    <name evidence="2" type="ordered locus">LD85_1113</name>
</gene>
<proteinExistence type="predicted"/>
<protein>
    <recommendedName>
        <fullName evidence="4">DUF4129 domain-containing protein</fullName>
    </recommendedName>
</protein>
<name>D2PJ40_SACI9</name>